<dbReference type="InterPro" id="IPR025486">
    <property type="entry name" value="DUF4378"/>
</dbReference>
<feature type="domain" description="DUF3741" evidence="3">
    <location>
        <begin position="710"/>
        <end position="754"/>
    </location>
</feature>
<feature type="compositionally biased region" description="Polar residues" evidence="2">
    <location>
        <begin position="1057"/>
        <end position="1074"/>
    </location>
</feature>
<accession>A0A8K0IKI5</accession>
<evidence type="ECO:0000259" key="4">
    <source>
        <dbReference type="Pfam" id="PF14309"/>
    </source>
</evidence>
<evidence type="ECO:0008006" key="7">
    <source>
        <dbReference type="Google" id="ProtNLM"/>
    </source>
</evidence>
<evidence type="ECO:0000313" key="5">
    <source>
        <dbReference type="EMBL" id="KAG1361325.1"/>
    </source>
</evidence>
<evidence type="ECO:0000256" key="2">
    <source>
        <dbReference type="SAM" id="MobiDB-lite"/>
    </source>
</evidence>
<keyword evidence="1" id="KW-0175">Coiled coil</keyword>
<feature type="region of interest" description="Disordered" evidence="2">
    <location>
        <begin position="1"/>
        <end position="29"/>
    </location>
</feature>
<dbReference type="PANTHER" id="PTHR47212:SF4">
    <property type="entry name" value="ADHESIN-LIKE PROTEIN, PUTATIVE (DUF3741)-RELATED"/>
    <property type="match status" value="1"/>
</dbReference>
<sequence length="1399" mass="158031">MEGSSDDRGPELSSIENPILPNGDARPDDALHSELESIRNSYNELQSRCMPLEETLADLRAHNFDLSQALEEVSRERDSFRIKLLEAEDSAKEQEEANLRERLELGCEIEVSRARVFELLEERSHRDGALSGILDSILMAKEFLKRIGERICEEKLEESEEEKSNLEDALEVSMLETQSILKLGTAVESKLLEHEEKIRKEKKELENSIVSLTEENRDIGNLLRIALMEKEAVEKSLNKLRGSAEQKKGVILQIAERGLQKVGFGFMMGATGGDSQTDQTTSSNASTKSDGSECDEEVISLICCFWIFSDQTSTVETIMKNLRREITELRRTLDESRSDNEHLQTLVDEQAQNLAESQLYIKDLEERVNMLTHSVEELMTEIKEAGEEVARWREACELEVEAGKAAIEEREKEVHLLRKELERTKAELNAANNKLKLKEKLAATAMAAQAAAEATLRLADSRSASFRERIEELTRQLEEEADRGRRERSGGRRRSHYMHDAFSRTPTSNMEAENSKALLCTGCSRRTLNLLGNSDEKHKDIDDINEEEAGRASLDMVTVKTLMKEEMLRENSLEKISSAEVKHARSNLKSQFHLKDNHKQISRNSKATCDLHANDLRAFTSLDPCWSNYPNPIRKSSIDLELPAPTAEYCEDNCRCQEKQVDCRTKTNSSPAQKHISHSNYSHLYEHPELAQKHSILQKVPPNEAETLKSQKFIDIRQLNGNGVVRESKDFVDALETLNSNKELLLKLLQDPDSLLLQHIQDFQNSQAGKPATLESSKNFEGGKSLGEEIKSSGQCDQSINHRHLRYPVRKMDESNSTKLSKKGGNSKMLDRIVVLKPSPARIQKLSDMSGSNSSPQSHQKDTGRVSSHFSLKEIQRRLRHAIGEGRKEPHSITTDGILHKIPSGFHDSGDKQIARESVGINLPSKTSPRMEHTQPTVFASRRDDRTKPRASQPNIKDEFISTRTTYHRRLNSAAVAQSPNRESVVKGETKKRLSEMLYSVEKDQVLTTQGISKTWGRILSLPGYNLLSPRLAPGRDQEPDLLSQEMRLSSLQQLTQENDTNLSSPSSQNLETPPSTPLIDAEWQAGEELNSDGTVEDVEIADNICMEESRHLDVSEFDENKFRVLSEGCNKERSYMQPGLQSYEEMSQLGNLSVSASPGSSPIYKVELPRCIKENPEQPSPASVLEPFFSDDSISPQSATTEPTKFPMWPRQIHFEEHDNPAVVVTSSVSEVNLRTSENEKIANFKYVRMVLEASGLSCDQFLEQWCSSEQLLDPSLFDEVGVSHSPMPDNPKLIFDCISEVLAEVHERISSGSPWMSFIKPCVRPFPVGEKFILEVYKSIDRHLQLQVPCTLEQTVEKDMNVGAWMNLRFEIESVVIEMGDAILEDLMEETVIKLWV</sequence>
<feature type="coiled-coil region" evidence="1">
    <location>
        <begin position="319"/>
        <end position="487"/>
    </location>
</feature>
<feature type="compositionally biased region" description="Polar residues" evidence="2">
    <location>
        <begin position="847"/>
        <end position="858"/>
    </location>
</feature>
<comment type="caution">
    <text evidence="5">The sequence shown here is derived from an EMBL/GenBank/DDBJ whole genome shotgun (WGS) entry which is preliminary data.</text>
</comment>
<feature type="compositionally biased region" description="Polar residues" evidence="2">
    <location>
        <begin position="767"/>
        <end position="779"/>
    </location>
</feature>
<feature type="region of interest" description="Disordered" evidence="2">
    <location>
        <begin position="845"/>
        <end position="869"/>
    </location>
</feature>
<reference evidence="5" key="1">
    <citation type="journal article" date="2017" name="Gigascience">
        <title>The genome draft of coconut (Cocos nucifera).</title>
        <authorList>
            <person name="Xiao Y."/>
            <person name="Xu P."/>
            <person name="Fan H."/>
            <person name="Baudouin L."/>
            <person name="Xia W."/>
            <person name="Bocs S."/>
            <person name="Xu J."/>
            <person name="Li Q."/>
            <person name="Guo A."/>
            <person name="Zhou L."/>
            <person name="Li J."/>
            <person name="Wu Y."/>
            <person name="Ma Z."/>
            <person name="Armero A."/>
            <person name="Issali A.E."/>
            <person name="Liu N."/>
            <person name="Peng M."/>
            <person name="Yang Y."/>
        </authorList>
    </citation>
    <scope>NUCLEOTIDE SEQUENCE</scope>
    <source>
        <tissue evidence="5">Spear leaf of Hainan Tall coconut</tissue>
    </source>
</reference>
<feature type="coiled-coil region" evidence="1">
    <location>
        <begin position="70"/>
        <end position="102"/>
    </location>
</feature>
<dbReference type="Gene3D" id="1.10.287.1490">
    <property type="match status" value="1"/>
</dbReference>
<dbReference type="Pfam" id="PF12552">
    <property type="entry name" value="DUF3741"/>
    <property type="match status" value="1"/>
</dbReference>
<feature type="domain" description="DUF4378" evidence="4">
    <location>
        <begin position="1246"/>
        <end position="1392"/>
    </location>
</feature>
<evidence type="ECO:0000313" key="6">
    <source>
        <dbReference type="Proteomes" id="UP000797356"/>
    </source>
</evidence>
<evidence type="ECO:0000256" key="1">
    <source>
        <dbReference type="SAM" id="Coils"/>
    </source>
</evidence>
<dbReference type="EMBL" id="CM017880">
    <property type="protein sequence ID" value="KAG1361325.1"/>
    <property type="molecule type" value="Genomic_DNA"/>
</dbReference>
<gene>
    <name evidence="5" type="ORF">COCNU_09G007880</name>
</gene>
<feature type="coiled-coil region" evidence="1">
    <location>
        <begin position="149"/>
        <end position="222"/>
    </location>
</feature>
<feature type="region of interest" description="Disordered" evidence="2">
    <location>
        <begin position="767"/>
        <end position="831"/>
    </location>
</feature>
<proteinExistence type="predicted"/>
<dbReference type="Pfam" id="PF14309">
    <property type="entry name" value="DUF4378"/>
    <property type="match status" value="1"/>
</dbReference>
<feature type="compositionally biased region" description="Polar residues" evidence="2">
    <location>
        <begin position="273"/>
        <end position="289"/>
    </location>
</feature>
<dbReference type="Proteomes" id="UP000797356">
    <property type="component" value="Chromosome 9"/>
</dbReference>
<keyword evidence="6" id="KW-1185">Reference proteome</keyword>
<feature type="region of interest" description="Disordered" evidence="2">
    <location>
        <begin position="1057"/>
        <end position="1079"/>
    </location>
</feature>
<organism evidence="5 6">
    <name type="scientific">Cocos nucifera</name>
    <name type="common">Coconut palm</name>
    <dbReference type="NCBI Taxonomy" id="13894"/>
    <lineage>
        <taxon>Eukaryota</taxon>
        <taxon>Viridiplantae</taxon>
        <taxon>Streptophyta</taxon>
        <taxon>Embryophyta</taxon>
        <taxon>Tracheophyta</taxon>
        <taxon>Spermatophyta</taxon>
        <taxon>Magnoliopsida</taxon>
        <taxon>Liliopsida</taxon>
        <taxon>Arecaceae</taxon>
        <taxon>Arecoideae</taxon>
        <taxon>Cocoseae</taxon>
        <taxon>Attaleinae</taxon>
        <taxon>Cocos</taxon>
    </lineage>
</organism>
<dbReference type="OrthoDB" id="770239at2759"/>
<dbReference type="PANTHER" id="PTHR47212">
    <property type="entry name" value="ADHESIN-LIKE PROTEIN, PUTATIVE (DUF3741)-RELATED"/>
    <property type="match status" value="1"/>
</dbReference>
<protein>
    <recommendedName>
        <fullName evidence="7">DUF4378 domain-containing protein</fullName>
    </recommendedName>
</protein>
<evidence type="ECO:0000259" key="3">
    <source>
        <dbReference type="Pfam" id="PF12552"/>
    </source>
</evidence>
<reference evidence="5" key="2">
    <citation type="submission" date="2019-07" db="EMBL/GenBank/DDBJ databases">
        <authorList>
            <person name="Yang Y."/>
            <person name="Bocs S."/>
            <person name="Baudouin L."/>
        </authorList>
    </citation>
    <scope>NUCLEOTIDE SEQUENCE</scope>
    <source>
        <tissue evidence="5">Spear leaf of Hainan Tall coconut</tissue>
    </source>
</reference>
<dbReference type="InterPro" id="IPR022212">
    <property type="entry name" value="DUF3741"/>
</dbReference>
<feature type="compositionally biased region" description="Basic and acidic residues" evidence="2">
    <location>
        <begin position="1"/>
        <end position="10"/>
    </location>
</feature>
<name>A0A8K0IKI5_COCNU</name>
<feature type="region of interest" description="Disordered" evidence="2">
    <location>
        <begin position="270"/>
        <end position="291"/>
    </location>
</feature>